<dbReference type="EMBL" id="LKTP01000012">
    <property type="protein sequence ID" value="KRG29378.1"/>
    <property type="molecule type" value="Genomic_DNA"/>
</dbReference>
<dbReference type="STRING" id="270918.APR42_04970"/>
<organism evidence="2 3">
    <name type="scientific">Salegentibacter mishustinae</name>
    <dbReference type="NCBI Taxonomy" id="270918"/>
    <lineage>
        <taxon>Bacteria</taxon>
        <taxon>Pseudomonadati</taxon>
        <taxon>Bacteroidota</taxon>
        <taxon>Flavobacteriia</taxon>
        <taxon>Flavobacteriales</taxon>
        <taxon>Flavobacteriaceae</taxon>
        <taxon>Salegentibacter</taxon>
    </lineage>
</organism>
<evidence type="ECO:0000313" key="2">
    <source>
        <dbReference type="EMBL" id="KRG29378.1"/>
    </source>
</evidence>
<dbReference type="Gene3D" id="3.40.50.150">
    <property type="entry name" value="Vaccinia Virus protein VP39"/>
    <property type="match status" value="1"/>
</dbReference>
<accession>A0A0Q9ZGY1</accession>
<dbReference type="CDD" id="cd02440">
    <property type="entry name" value="AdoMet_MTases"/>
    <property type="match status" value="1"/>
</dbReference>
<sequence length="204" mass="23424">MKEMKAHWEEVYAKKSYPETSWYQEKPEISLNFIDQLELPYTSKIIDIGGGDSNLVDFLMKEGYRDISVLDISKEALEKAEARLGAEAEKITWINADVSSFEATQTYHLWHDRAAFHFLTEDQQIENYVRTLENSVIPGGFVIIATFSKNGPTKCSGRTVKQYDKEDLENLLEAKFNLVESKNIDQTTPTGAIQNFTFCCFRKK</sequence>
<reference evidence="2" key="1">
    <citation type="submission" date="2015-10" db="EMBL/GenBank/DDBJ databases">
        <title>Draft genome sequence of Salegentibacter mishustinae KCTC 12263.</title>
        <authorList>
            <person name="Lin W."/>
            <person name="Zheng Q."/>
        </authorList>
    </citation>
    <scope>NUCLEOTIDE SEQUENCE [LARGE SCALE GENOMIC DNA]</scope>
    <source>
        <strain evidence="2">KCTC 12263</strain>
    </source>
</reference>
<proteinExistence type="predicted"/>
<dbReference type="InterPro" id="IPR041698">
    <property type="entry name" value="Methyltransf_25"/>
</dbReference>
<dbReference type="Pfam" id="PF13649">
    <property type="entry name" value="Methyltransf_25"/>
    <property type="match status" value="1"/>
</dbReference>
<evidence type="ECO:0000259" key="1">
    <source>
        <dbReference type="Pfam" id="PF13649"/>
    </source>
</evidence>
<keyword evidence="2" id="KW-0808">Transferase</keyword>
<feature type="domain" description="Methyltransferase" evidence="1">
    <location>
        <begin position="45"/>
        <end position="140"/>
    </location>
</feature>
<dbReference type="PANTHER" id="PTHR12843">
    <property type="entry name" value="PROTEIN-LYSINE N-METHYLTRANSFERASE METTL10"/>
    <property type="match status" value="1"/>
</dbReference>
<dbReference type="InterPro" id="IPR029063">
    <property type="entry name" value="SAM-dependent_MTases_sf"/>
</dbReference>
<dbReference type="SUPFAM" id="SSF53335">
    <property type="entry name" value="S-adenosyl-L-methionine-dependent methyltransferases"/>
    <property type="match status" value="1"/>
</dbReference>
<keyword evidence="2" id="KW-0489">Methyltransferase</keyword>
<dbReference type="GO" id="GO:0008168">
    <property type="term" value="F:methyltransferase activity"/>
    <property type="evidence" value="ECO:0007669"/>
    <property type="project" value="UniProtKB-KW"/>
</dbReference>
<name>A0A0Q9ZGY1_9FLAO</name>
<keyword evidence="3" id="KW-1185">Reference proteome</keyword>
<protein>
    <submittedName>
        <fullName evidence="2">SAM-dependent methyltransferase</fullName>
    </submittedName>
</protein>
<dbReference type="OrthoDB" id="9788660at2"/>
<dbReference type="RefSeq" id="WP_057481860.1">
    <property type="nucleotide sequence ID" value="NZ_BMWR01000003.1"/>
</dbReference>
<comment type="caution">
    <text evidence="2">The sequence shown here is derived from an EMBL/GenBank/DDBJ whole genome shotgun (WGS) entry which is preliminary data.</text>
</comment>
<dbReference type="Proteomes" id="UP000051643">
    <property type="component" value="Unassembled WGS sequence"/>
</dbReference>
<evidence type="ECO:0000313" key="3">
    <source>
        <dbReference type="Proteomes" id="UP000051643"/>
    </source>
</evidence>
<dbReference type="GO" id="GO:0032259">
    <property type="term" value="P:methylation"/>
    <property type="evidence" value="ECO:0007669"/>
    <property type="project" value="UniProtKB-KW"/>
</dbReference>
<dbReference type="PANTHER" id="PTHR12843:SF5">
    <property type="entry name" value="EEF1A LYSINE METHYLTRANSFERASE 2"/>
    <property type="match status" value="1"/>
</dbReference>
<dbReference type="AlphaFoldDB" id="A0A0Q9ZGY1"/>
<gene>
    <name evidence="2" type="ORF">APR42_04970</name>
</gene>